<dbReference type="SUPFAM" id="SSF55729">
    <property type="entry name" value="Acyl-CoA N-acyltransferases (Nat)"/>
    <property type="match status" value="1"/>
</dbReference>
<proteinExistence type="predicted"/>
<dbReference type="PANTHER" id="PTHR43792">
    <property type="entry name" value="GNAT FAMILY, PUTATIVE (AFU_ORTHOLOGUE AFUA_3G00765)-RELATED-RELATED"/>
    <property type="match status" value="1"/>
</dbReference>
<feature type="domain" description="N-acetyltransferase" evidence="1">
    <location>
        <begin position="8"/>
        <end position="174"/>
    </location>
</feature>
<dbReference type="Gene3D" id="3.40.630.30">
    <property type="match status" value="1"/>
</dbReference>
<evidence type="ECO:0000313" key="2">
    <source>
        <dbReference type="EMBL" id="SFR85817.1"/>
    </source>
</evidence>
<evidence type="ECO:0000259" key="1">
    <source>
        <dbReference type="PROSITE" id="PS51186"/>
    </source>
</evidence>
<dbReference type="RefSeq" id="WP_093313828.1">
    <property type="nucleotide sequence ID" value="NZ_FOZG01000001.1"/>
</dbReference>
<organism evidence="2 3">
    <name type="scientific">Sphingomonas jatrophae</name>
    <dbReference type="NCBI Taxonomy" id="1166337"/>
    <lineage>
        <taxon>Bacteria</taxon>
        <taxon>Pseudomonadati</taxon>
        <taxon>Pseudomonadota</taxon>
        <taxon>Alphaproteobacteria</taxon>
        <taxon>Sphingomonadales</taxon>
        <taxon>Sphingomonadaceae</taxon>
        <taxon>Sphingomonas</taxon>
    </lineage>
</organism>
<dbReference type="AlphaFoldDB" id="A0A1I6K3Q3"/>
<dbReference type="Pfam" id="PF13302">
    <property type="entry name" value="Acetyltransf_3"/>
    <property type="match status" value="1"/>
</dbReference>
<dbReference type="PROSITE" id="PS51186">
    <property type="entry name" value="GNAT"/>
    <property type="match status" value="1"/>
</dbReference>
<evidence type="ECO:0000313" key="3">
    <source>
        <dbReference type="Proteomes" id="UP000198824"/>
    </source>
</evidence>
<dbReference type="InterPro" id="IPR051531">
    <property type="entry name" value="N-acetyltransferase"/>
</dbReference>
<dbReference type="STRING" id="1166337.SAMN05192580_1293"/>
<reference evidence="2 3" key="1">
    <citation type="submission" date="2016-10" db="EMBL/GenBank/DDBJ databases">
        <authorList>
            <person name="de Groot N.N."/>
        </authorList>
    </citation>
    <scope>NUCLEOTIDE SEQUENCE [LARGE SCALE GENOMIC DNA]</scope>
    <source>
        <strain evidence="2 3">S5-249</strain>
    </source>
</reference>
<accession>A0A1I6K3Q3</accession>
<name>A0A1I6K3Q3_9SPHN</name>
<dbReference type="InterPro" id="IPR000182">
    <property type="entry name" value="GNAT_dom"/>
</dbReference>
<keyword evidence="2" id="KW-0808">Transferase</keyword>
<dbReference type="InterPro" id="IPR016181">
    <property type="entry name" value="Acyl_CoA_acyltransferase"/>
</dbReference>
<keyword evidence="3" id="KW-1185">Reference proteome</keyword>
<sequence>MFARTARLMLRPGWREDAPALHAAIADEAVVTKLARAPWPYALADAEAFLARPVEPCLPSLLLFERGEGAPRLVGGAGLHRETDGSVALGYWIAQDRWGRGYATEAGRAVVEMARALGHKRLMAGHFIDNAASGRVLAKLGFCPTGRIAACGSAARGRPSPTIVSTLVLADEEEARPLAA</sequence>
<gene>
    <name evidence="2" type="ORF">SAMN05192580_1293</name>
</gene>
<dbReference type="EMBL" id="FOZG01000001">
    <property type="protein sequence ID" value="SFR85817.1"/>
    <property type="molecule type" value="Genomic_DNA"/>
</dbReference>
<dbReference type="Proteomes" id="UP000198824">
    <property type="component" value="Unassembled WGS sequence"/>
</dbReference>
<dbReference type="OrthoDB" id="9804153at2"/>
<protein>
    <submittedName>
        <fullName evidence="2">Protein N-acetyltransferase, RimJ/RimL family</fullName>
    </submittedName>
</protein>
<dbReference type="GO" id="GO:0016747">
    <property type="term" value="F:acyltransferase activity, transferring groups other than amino-acyl groups"/>
    <property type="evidence" value="ECO:0007669"/>
    <property type="project" value="InterPro"/>
</dbReference>